<evidence type="ECO:0000313" key="9">
    <source>
        <dbReference type="Proteomes" id="UP000295252"/>
    </source>
</evidence>
<dbReference type="SMART" id="SM00504">
    <property type="entry name" value="Ubox"/>
    <property type="match status" value="1"/>
</dbReference>
<keyword evidence="6" id="KW-0833">Ubl conjugation pathway</keyword>
<dbReference type="SUPFAM" id="SSF57850">
    <property type="entry name" value="RING/U-box"/>
    <property type="match status" value="1"/>
</dbReference>
<accession>A0A068V8K3</accession>
<evidence type="ECO:0000313" key="8">
    <source>
        <dbReference type="EMBL" id="CDP16228.1"/>
    </source>
</evidence>
<dbReference type="OMA" id="PLPYFIC"/>
<evidence type="ECO:0000256" key="5">
    <source>
        <dbReference type="ARBA" id="ARBA00022679"/>
    </source>
</evidence>
<reference evidence="9" key="1">
    <citation type="journal article" date="2014" name="Science">
        <title>The coffee genome provides insight into the convergent evolution of caffeine biosynthesis.</title>
        <authorList>
            <person name="Denoeud F."/>
            <person name="Carretero-Paulet L."/>
            <person name="Dereeper A."/>
            <person name="Droc G."/>
            <person name="Guyot R."/>
            <person name="Pietrella M."/>
            <person name="Zheng C."/>
            <person name="Alberti A."/>
            <person name="Anthony F."/>
            <person name="Aprea G."/>
            <person name="Aury J.M."/>
            <person name="Bento P."/>
            <person name="Bernard M."/>
            <person name="Bocs S."/>
            <person name="Campa C."/>
            <person name="Cenci A."/>
            <person name="Combes M.C."/>
            <person name="Crouzillat D."/>
            <person name="Da Silva C."/>
            <person name="Daddiego L."/>
            <person name="De Bellis F."/>
            <person name="Dussert S."/>
            <person name="Garsmeur O."/>
            <person name="Gayraud T."/>
            <person name="Guignon V."/>
            <person name="Jahn K."/>
            <person name="Jamilloux V."/>
            <person name="Joet T."/>
            <person name="Labadie K."/>
            <person name="Lan T."/>
            <person name="Leclercq J."/>
            <person name="Lepelley M."/>
            <person name="Leroy T."/>
            <person name="Li L.T."/>
            <person name="Librado P."/>
            <person name="Lopez L."/>
            <person name="Munoz A."/>
            <person name="Noel B."/>
            <person name="Pallavicini A."/>
            <person name="Perrotta G."/>
            <person name="Poncet V."/>
            <person name="Pot D."/>
            <person name="Priyono X."/>
            <person name="Rigoreau M."/>
            <person name="Rouard M."/>
            <person name="Rozas J."/>
            <person name="Tranchant-Dubreuil C."/>
            <person name="VanBuren R."/>
            <person name="Zhang Q."/>
            <person name="Andrade A.C."/>
            <person name="Argout X."/>
            <person name="Bertrand B."/>
            <person name="de Kochko A."/>
            <person name="Graziosi G."/>
            <person name="Henry R.J."/>
            <person name="Jayarama X."/>
            <person name="Ming R."/>
            <person name="Nagai C."/>
            <person name="Rounsley S."/>
            <person name="Sankoff D."/>
            <person name="Giuliano G."/>
            <person name="Albert V.A."/>
            <person name="Wincker P."/>
            <person name="Lashermes P."/>
        </authorList>
    </citation>
    <scope>NUCLEOTIDE SEQUENCE [LARGE SCALE GENOMIC DNA]</scope>
    <source>
        <strain evidence="9">cv. DH200-94</strain>
    </source>
</reference>
<sequence>MESNTYLESQLVARDRTIVELQDKILASVELLKKFRLENKNLKVELQKALRARDSPLPYFICPIQEEVMQSPITAADGFTYKEAAIRAWLDGGQETSPMMNLSLEHQNLVPNPALRSAIQEWMESSA</sequence>
<evidence type="ECO:0000256" key="1">
    <source>
        <dbReference type="ARBA" id="ARBA00000900"/>
    </source>
</evidence>
<dbReference type="InterPro" id="IPR003613">
    <property type="entry name" value="Ubox_domain"/>
</dbReference>
<dbReference type="EC" id="2.3.2.27" evidence="4"/>
<dbReference type="AlphaFoldDB" id="A0A068V8K3"/>
<dbReference type="InParanoid" id="A0A068V8K3"/>
<protein>
    <recommendedName>
        <fullName evidence="4">RING-type E3 ubiquitin transferase</fullName>
        <ecNumber evidence="4">2.3.2.27</ecNumber>
    </recommendedName>
</protein>
<name>A0A068V8K3_COFCA</name>
<dbReference type="UniPathway" id="UPA00143"/>
<dbReference type="PROSITE" id="PS51698">
    <property type="entry name" value="U_BOX"/>
    <property type="match status" value="1"/>
</dbReference>
<dbReference type="STRING" id="49390.A0A068V8K3"/>
<organism evidence="8 9">
    <name type="scientific">Coffea canephora</name>
    <name type="common">Robusta coffee</name>
    <dbReference type="NCBI Taxonomy" id="49390"/>
    <lineage>
        <taxon>Eukaryota</taxon>
        <taxon>Viridiplantae</taxon>
        <taxon>Streptophyta</taxon>
        <taxon>Embryophyta</taxon>
        <taxon>Tracheophyta</taxon>
        <taxon>Spermatophyta</taxon>
        <taxon>Magnoliopsida</taxon>
        <taxon>eudicotyledons</taxon>
        <taxon>Gunneridae</taxon>
        <taxon>Pentapetalae</taxon>
        <taxon>asterids</taxon>
        <taxon>lamiids</taxon>
        <taxon>Gentianales</taxon>
        <taxon>Rubiaceae</taxon>
        <taxon>Ixoroideae</taxon>
        <taxon>Gardenieae complex</taxon>
        <taxon>Bertiereae - Coffeeae clade</taxon>
        <taxon>Coffeeae</taxon>
        <taxon>Coffea</taxon>
    </lineage>
</organism>
<comment type="function">
    <text evidence="2">Functions as an E3 ubiquitin ligase.</text>
</comment>
<evidence type="ECO:0000256" key="2">
    <source>
        <dbReference type="ARBA" id="ARBA00003861"/>
    </source>
</evidence>
<dbReference type="OrthoDB" id="10064100at2759"/>
<evidence type="ECO:0000259" key="7">
    <source>
        <dbReference type="PROSITE" id="PS51698"/>
    </source>
</evidence>
<dbReference type="PANTHER" id="PTHR45647:SF100">
    <property type="entry name" value="U-BOX DOMAIN-CONTAINING PROTEIN 33"/>
    <property type="match status" value="1"/>
</dbReference>
<dbReference type="Proteomes" id="UP000295252">
    <property type="component" value="Chromosome VII"/>
</dbReference>
<keyword evidence="9" id="KW-1185">Reference proteome</keyword>
<comment type="pathway">
    <text evidence="3">Protein modification; protein ubiquitination.</text>
</comment>
<evidence type="ECO:0000256" key="3">
    <source>
        <dbReference type="ARBA" id="ARBA00004906"/>
    </source>
</evidence>
<gene>
    <name evidence="8" type="ORF">GSCOC_T00017351001</name>
</gene>
<keyword evidence="5" id="KW-0808">Transferase</keyword>
<dbReference type="CDD" id="cd16655">
    <property type="entry name" value="RING-Ubox_WDSUB1-like"/>
    <property type="match status" value="1"/>
</dbReference>
<proteinExistence type="predicted"/>
<feature type="domain" description="U-box" evidence="7">
    <location>
        <begin position="55"/>
        <end position="127"/>
    </location>
</feature>
<dbReference type="InterPro" id="IPR013083">
    <property type="entry name" value="Znf_RING/FYVE/PHD"/>
</dbReference>
<evidence type="ECO:0000256" key="6">
    <source>
        <dbReference type="ARBA" id="ARBA00022786"/>
    </source>
</evidence>
<comment type="catalytic activity">
    <reaction evidence="1">
        <text>S-ubiquitinyl-[E2 ubiquitin-conjugating enzyme]-L-cysteine + [acceptor protein]-L-lysine = [E2 ubiquitin-conjugating enzyme]-L-cysteine + N(6)-ubiquitinyl-[acceptor protein]-L-lysine.</text>
        <dbReference type="EC" id="2.3.2.27"/>
    </reaction>
</comment>
<evidence type="ECO:0000256" key="4">
    <source>
        <dbReference type="ARBA" id="ARBA00012483"/>
    </source>
</evidence>
<dbReference type="GO" id="GO:0016567">
    <property type="term" value="P:protein ubiquitination"/>
    <property type="evidence" value="ECO:0007669"/>
    <property type="project" value="UniProtKB-UniPathway"/>
</dbReference>
<dbReference type="Pfam" id="PF04564">
    <property type="entry name" value="U-box"/>
    <property type="match status" value="1"/>
</dbReference>
<dbReference type="GO" id="GO:0061630">
    <property type="term" value="F:ubiquitin protein ligase activity"/>
    <property type="evidence" value="ECO:0007669"/>
    <property type="project" value="UniProtKB-EC"/>
</dbReference>
<dbReference type="InterPro" id="IPR051348">
    <property type="entry name" value="U-box_ubiquitin_ligases"/>
</dbReference>
<dbReference type="EMBL" id="HG739203">
    <property type="protein sequence ID" value="CDP16228.1"/>
    <property type="molecule type" value="Genomic_DNA"/>
</dbReference>
<dbReference type="Gramene" id="CDP16228">
    <property type="protein sequence ID" value="CDP16228"/>
    <property type="gene ID" value="GSCOC_T00017351001"/>
</dbReference>
<dbReference type="PANTHER" id="PTHR45647">
    <property type="entry name" value="OS02G0152300 PROTEIN"/>
    <property type="match status" value="1"/>
</dbReference>
<dbReference type="PhylomeDB" id="A0A068V8K3"/>
<dbReference type="Gene3D" id="3.30.40.10">
    <property type="entry name" value="Zinc/RING finger domain, C3HC4 (zinc finger)"/>
    <property type="match status" value="1"/>
</dbReference>